<feature type="domain" description="Ubiquitin-like" evidence="2">
    <location>
        <begin position="18"/>
        <end position="95"/>
    </location>
</feature>
<gene>
    <name evidence="3" type="ORF">CWI37_0026p0010</name>
</gene>
<evidence type="ECO:0000259" key="2">
    <source>
        <dbReference type="PROSITE" id="PS50053"/>
    </source>
</evidence>
<feature type="region of interest" description="Disordered" evidence="1">
    <location>
        <begin position="144"/>
        <end position="172"/>
    </location>
</feature>
<protein>
    <submittedName>
        <fullName evidence="3">Ubiquitin-like protein</fullName>
    </submittedName>
</protein>
<dbReference type="AlphaFoldDB" id="A0A4Q9LBS5"/>
<dbReference type="Pfam" id="PF11976">
    <property type="entry name" value="Rad60-SLD"/>
    <property type="match status" value="1"/>
</dbReference>
<organism evidence="3 4">
    <name type="scientific">Hamiltosporidium tvaerminnensis</name>
    <dbReference type="NCBI Taxonomy" id="1176355"/>
    <lineage>
        <taxon>Eukaryota</taxon>
        <taxon>Fungi</taxon>
        <taxon>Fungi incertae sedis</taxon>
        <taxon>Microsporidia</taxon>
        <taxon>Dubosqiidae</taxon>
        <taxon>Hamiltosporidium</taxon>
    </lineage>
</organism>
<reference evidence="3 4" key="1">
    <citation type="submission" date="2017-12" db="EMBL/GenBank/DDBJ databases">
        <authorList>
            <person name="Pombert J.-F."/>
            <person name="Haag K.L."/>
            <person name="Ebert D."/>
        </authorList>
    </citation>
    <scope>NUCLEOTIDE SEQUENCE [LARGE SCALE GENOMIC DNA]</scope>
    <source>
        <strain evidence="3">FI-OER-3-3</strain>
    </source>
</reference>
<dbReference type="InterPro" id="IPR000626">
    <property type="entry name" value="Ubiquitin-like_dom"/>
</dbReference>
<dbReference type="PROSITE" id="PS50053">
    <property type="entry name" value="UBIQUITIN_2"/>
    <property type="match status" value="1"/>
</dbReference>
<evidence type="ECO:0000256" key="1">
    <source>
        <dbReference type="SAM" id="MobiDB-lite"/>
    </source>
</evidence>
<comment type="caution">
    <text evidence="3">The sequence shown here is derived from an EMBL/GenBank/DDBJ whole genome shotgun (WGS) entry which is preliminary data.</text>
</comment>
<dbReference type="Gene3D" id="3.10.20.90">
    <property type="entry name" value="Phosphatidylinositol 3-kinase Catalytic Subunit, Chain A, domain 1"/>
    <property type="match status" value="1"/>
</dbReference>
<accession>A0A4Q9LBS5</accession>
<dbReference type="SUPFAM" id="SSF54236">
    <property type="entry name" value="Ubiquitin-like"/>
    <property type="match status" value="1"/>
</dbReference>
<dbReference type="Proteomes" id="UP000292362">
    <property type="component" value="Unassembled WGS sequence"/>
</dbReference>
<feature type="compositionally biased region" description="Basic and acidic residues" evidence="1">
    <location>
        <begin position="146"/>
        <end position="172"/>
    </location>
</feature>
<evidence type="ECO:0000313" key="3">
    <source>
        <dbReference type="EMBL" id="TBU05293.1"/>
    </source>
</evidence>
<dbReference type="InterPro" id="IPR029071">
    <property type="entry name" value="Ubiquitin-like_domsf"/>
</dbReference>
<dbReference type="CDD" id="cd01763">
    <property type="entry name" value="Ubl_SUMO_like"/>
    <property type="match status" value="1"/>
</dbReference>
<name>A0A4Q9LBS5_9MICR</name>
<dbReference type="PANTHER" id="PTHR10562">
    <property type="entry name" value="SMALL UBIQUITIN-RELATED MODIFIER"/>
    <property type="match status" value="1"/>
</dbReference>
<dbReference type="EMBL" id="PITJ01000026">
    <property type="protein sequence ID" value="TBU05293.1"/>
    <property type="molecule type" value="Genomic_DNA"/>
</dbReference>
<proteinExistence type="predicted"/>
<dbReference type="VEuPathDB" id="MicrosporidiaDB:CWI37_0026p0010"/>
<sequence>MAKVIEENDDNNKEEEQEYVNIKVYDSERTEIEFKVRKSIPFAKILKKYCEARSKNPKVLRVAYNGIFFDLNESPESLGMKNGDEVEIMGQQTGVDSTRKDSPSTVVIMRAEMQEEPMLPLKEAKNMEDDVKILNTKNTTLFISEGETHKAESDLEKETKGVEQVEENIQKR</sequence>
<dbReference type="InterPro" id="IPR022617">
    <property type="entry name" value="Rad60/SUMO-like_dom"/>
</dbReference>
<evidence type="ECO:0000313" key="4">
    <source>
        <dbReference type="Proteomes" id="UP000292362"/>
    </source>
</evidence>